<dbReference type="EMBL" id="CP003876">
    <property type="protein sequence ID" value="AFU03778.1"/>
    <property type="molecule type" value="Genomic_DNA"/>
</dbReference>
<accession>K0EVI0</accession>
<dbReference type="AlphaFoldDB" id="K0EVI0"/>
<protein>
    <submittedName>
        <fullName evidence="1">Uncharacterized protein</fullName>
    </submittedName>
</protein>
<sequence length="209" mass="21469">MAQQGEFGFVPLWPFRSEAEAVEWQAAYRTDGADAWHLDAELTALTFTQEYLGLRTVDQVVVGVGRSDTGGSERFVGVGFAAPNGAQITAAVLHLARIGAGDDAPWEVVGSDGGTLSVDEPGYGATVTSPLTVSGRITGVDESLTVQIRVHGSAEPVGVVSGIAAGGTDEPWSAIVPFTAAPGSVLTIAVSTGGHIAEVEHFAVTGARH</sequence>
<organism evidence="1 2">
    <name type="scientific">Nocardia brasiliensis (strain ATCC 700358 / HUJEG-1)</name>
    <dbReference type="NCBI Taxonomy" id="1133849"/>
    <lineage>
        <taxon>Bacteria</taxon>
        <taxon>Bacillati</taxon>
        <taxon>Actinomycetota</taxon>
        <taxon>Actinomycetes</taxon>
        <taxon>Mycobacteriales</taxon>
        <taxon>Nocardiaceae</taxon>
        <taxon>Nocardia</taxon>
    </lineage>
</organism>
<dbReference type="RefSeq" id="WP_014986633.1">
    <property type="nucleotide sequence ID" value="NC_018681.1"/>
</dbReference>
<dbReference type="STRING" id="1133849.O3I_029145"/>
<dbReference type="Proteomes" id="UP000006304">
    <property type="component" value="Chromosome"/>
</dbReference>
<evidence type="ECO:0000313" key="1">
    <source>
        <dbReference type="EMBL" id="AFU03778.1"/>
    </source>
</evidence>
<evidence type="ECO:0000313" key="2">
    <source>
        <dbReference type="Proteomes" id="UP000006304"/>
    </source>
</evidence>
<dbReference type="HOGENOM" id="CLU_054926_0_0_11"/>
<keyword evidence="2" id="KW-1185">Reference proteome</keyword>
<gene>
    <name evidence="1" type="ORF">O3I_029145</name>
</gene>
<proteinExistence type="predicted"/>
<dbReference type="KEGG" id="nbr:O3I_029145"/>
<dbReference type="eggNOG" id="ENOG5031EE2">
    <property type="taxonomic scope" value="Bacteria"/>
</dbReference>
<name>K0EVI0_NOCB7</name>
<reference evidence="1 2" key="1">
    <citation type="journal article" date="2012" name="J. Bacteriol.">
        <title>Complete genome sequence of Nocardia brasiliensis HUJEG-1.</title>
        <authorList>
            <person name="Vera-Cabrera L."/>
            <person name="Ortiz-Lopez R."/>
            <person name="Elizondo-Gonzalez R."/>
            <person name="Perez-Maya A.A."/>
            <person name="Ocampo-Candiani J."/>
        </authorList>
    </citation>
    <scope>NUCLEOTIDE SEQUENCE [LARGE SCALE GENOMIC DNA]</scope>
    <source>
        <strain evidence="2">ATCC 700358</strain>
    </source>
</reference>